<keyword evidence="2" id="KW-0808">Transferase</keyword>
<protein>
    <submittedName>
        <fullName evidence="2">NTP transferase domain-containing protein</fullName>
    </submittedName>
</protein>
<proteinExistence type="predicted"/>
<accession>A0A9D7E330</accession>
<dbReference type="InterPro" id="IPR050486">
    <property type="entry name" value="Mannose-1P_guanyltransferase"/>
</dbReference>
<dbReference type="Proteomes" id="UP000807785">
    <property type="component" value="Unassembled WGS sequence"/>
</dbReference>
<dbReference type="Gene3D" id="3.90.550.10">
    <property type="entry name" value="Spore Coat Polysaccharide Biosynthesis Protein SpsA, Chain A"/>
    <property type="match status" value="1"/>
</dbReference>
<evidence type="ECO:0000313" key="2">
    <source>
        <dbReference type="EMBL" id="MBK6972837.1"/>
    </source>
</evidence>
<sequence>MEAIVLAGGLGTRLRDVVSDIPKPMAPVAGRPFLEILLANLARKGFGRVILSIGHLAQAITRHFGDAFEGMALSYEIEPIPLGTGGAARAALARCDEDHAFVFNGDTFLDLELTEVEALWRKTRAPIVVARHVADTTRYGRLDVRDGLVLLFREKGIPGPGLINAGSYLMPRDALAHFARGTPFSLETDYLIPAVRDTRVHAFVTHGFFIDIGLPEDFRRAQAIFAGSSE</sequence>
<organism evidence="2 3">
    <name type="scientific">Candidatus Methylophosphatis roskildensis</name>
    <dbReference type="NCBI Taxonomy" id="2899263"/>
    <lineage>
        <taxon>Bacteria</taxon>
        <taxon>Pseudomonadati</taxon>
        <taxon>Pseudomonadota</taxon>
        <taxon>Betaproteobacteria</taxon>
        <taxon>Nitrosomonadales</taxon>
        <taxon>Sterolibacteriaceae</taxon>
        <taxon>Candidatus Methylophosphatis</taxon>
    </lineage>
</organism>
<dbReference type="GO" id="GO:0016740">
    <property type="term" value="F:transferase activity"/>
    <property type="evidence" value="ECO:0007669"/>
    <property type="project" value="UniProtKB-KW"/>
</dbReference>
<comment type="caution">
    <text evidence="2">The sequence shown here is derived from an EMBL/GenBank/DDBJ whole genome shotgun (WGS) entry which is preliminary data.</text>
</comment>
<dbReference type="InterPro" id="IPR029044">
    <property type="entry name" value="Nucleotide-diphossugar_trans"/>
</dbReference>
<dbReference type="AlphaFoldDB" id="A0A9D7E330"/>
<dbReference type="Pfam" id="PF00483">
    <property type="entry name" value="NTP_transferase"/>
    <property type="match status" value="1"/>
</dbReference>
<evidence type="ECO:0000313" key="3">
    <source>
        <dbReference type="Proteomes" id="UP000807785"/>
    </source>
</evidence>
<gene>
    <name evidence="2" type="ORF">IPH26_07720</name>
</gene>
<dbReference type="InterPro" id="IPR005835">
    <property type="entry name" value="NTP_transferase_dom"/>
</dbReference>
<feature type="domain" description="Nucleotidyl transferase" evidence="1">
    <location>
        <begin position="3"/>
        <end position="223"/>
    </location>
</feature>
<dbReference type="SUPFAM" id="SSF53448">
    <property type="entry name" value="Nucleotide-diphospho-sugar transferases"/>
    <property type="match status" value="1"/>
</dbReference>
<dbReference type="EMBL" id="JADJEV010000003">
    <property type="protein sequence ID" value="MBK6972837.1"/>
    <property type="molecule type" value="Genomic_DNA"/>
</dbReference>
<reference evidence="2" key="1">
    <citation type="submission" date="2020-10" db="EMBL/GenBank/DDBJ databases">
        <title>Connecting structure to function with the recovery of over 1000 high-quality activated sludge metagenome-assembled genomes encoding full-length rRNA genes using long-read sequencing.</title>
        <authorList>
            <person name="Singleton C.M."/>
            <person name="Petriglieri F."/>
            <person name="Kristensen J.M."/>
            <person name="Kirkegaard R.H."/>
            <person name="Michaelsen T.Y."/>
            <person name="Andersen M.H."/>
            <person name="Karst S.M."/>
            <person name="Dueholm M.S."/>
            <person name="Nielsen P.H."/>
            <person name="Albertsen M."/>
        </authorList>
    </citation>
    <scope>NUCLEOTIDE SEQUENCE</scope>
    <source>
        <strain evidence="2">Bjer_18-Q3-R1-45_BAT3C.347</strain>
    </source>
</reference>
<name>A0A9D7E330_9PROT</name>
<dbReference type="PANTHER" id="PTHR22572">
    <property type="entry name" value="SUGAR-1-PHOSPHATE GUANYL TRANSFERASE"/>
    <property type="match status" value="1"/>
</dbReference>
<evidence type="ECO:0000259" key="1">
    <source>
        <dbReference type="Pfam" id="PF00483"/>
    </source>
</evidence>